<dbReference type="InterPro" id="IPR001185">
    <property type="entry name" value="MS_channel"/>
</dbReference>
<dbReference type="HAMAP" id="MF_00115">
    <property type="entry name" value="MscL"/>
    <property type="match status" value="1"/>
</dbReference>
<evidence type="ECO:0000256" key="8">
    <source>
        <dbReference type="ARBA" id="ARBA00023136"/>
    </source>
</evidence>
<evidence type="ECO:0000256" key="10">
    <source>
        <dbReference type="HAMAP-Rule" id="MF_00115"/>
    </source>
</evidence>
<comment type="subcellular location">
    <subcellularLocation>
        <location evidence="1 10">Cell membrane</location>
        <topology evidence="1 10">Multi-pass membrane protein</topology>
    </subcellularLocation>
</comment>
<comment type="function">
    <text evidence="10">Channel that opens in response to stretch forces in the membrane lipid bilayer. May participate in the regulation of osmotic pressure changes within the cell.</text>
</comment>
<evidence type="ECO:0000256" key="9">
    <source>
        <dbReference type="ARBA" id="ARBA00023303"/>
    </source>
</evidence>
<dbReference type="Pfam" id="PF01741">
    <property type="entry name" value="MscL"/>
    <property type="match status" value="1"/>
</dbReference>
<keyword evidence="5 10" id="KW-0812">Transmembrane</keyword>
<protein>
    <recommendedName>
        <fullName evidence="10">Large-conductance mechanosensitive channel</fullName>
    </recommendedName>
</protein>
<dbReference type="PANTHER" id="PTHR30266:SF2">
    <property type="entry name" value="LARGE-CONDUCTANCE MECHANOSENSITIVE CHANNEL"/>
    <property type="match status" value="1"/>
</dbReference>
<evidence type="ECO:0000256" key="4">
    <source>
        <dbReference type="ARBA" id="ARBA00022475"/>
    </source>
</evidence>
<organism evidence="11 12">
    <name type="scientific">Actinotalea lenta</name>
    <dbReference type="NCBI Taxonomy" id="3064654"/>
    <lineage>
        <taxon>Bacteria</taxon>
        <taxon>Bacillati</taxon>
        <taxon>Actinomycetota</taxon>
        <taxon>Actinomycetes</taxon>
        <taxon>Micrococcales</taxon>
        <taxon>Cellulomonadaceae</taxon>
        <taxon>Actinotalea</taxon>
    </lineage>
</organism>
<dbReference type="InterPro" id="IPR019823">
    <property type="entry name" value="Mechanosensitive_channel_CS"/>
</dbReference>
<dbReference type="PANTHER" id="PTHR30266">
    <property type="entry name" value="MECHANOSENSITIVE CHANNEL MSCL"/>
    <property type="match status" value="1"/>
</dbReference>
<dbReference type="EMBL" id="JAUQYP010000001">
    <property type="protein sequence ID" value="MDO8106766.1"/>
    <property type="molecule type" value="Genomic_DNA"/>
</dbReference>
<evidence type="ECO:0000256" key="2">
    <source>
        <dbReference type="ARBA" id="ARBA00007254"/>
    </source>
</evidence>
<evidence type="ECO:0000256" key="6">
    <source>
        <dbReference type="ARBA" id="ARBA00022989"/>
    </source>
</evidence>
<gene>
    <name evidence="10 11" type="primary">mscL</name>
    <name evidence="11" type="ORF">Q6348_06085</name>
</gene>
<evidence type="ECO:0000256" key="3">
    <source>
        <dbReference type="ARBA" id="ARBA00022448"/>
    </source>
</evidence>
<dbReference type="Gene3D" id="1.10.1200.120">
    <property type="entry name" value="Large-conductance mechanosensitive channel, MscL, domain 1"/>
    <property type="match status" value="1"/>
</dbReference>
<keyword evidence="8 10" id="KW-0472">Membrane</keyword>
<sequence>MIKGFKDFVMRGNVVDLAVGIVIGAAFGAVVTSLVTNVINPLIAAVFGQPDLSGVLAWTVRPAEGDTPATVLSIGAFLGSALNFVLIALAVYLAVVVPMNRLAERRKSGAEPEPAAPAEDILLLTEIRDLLKR</sequence>
<keyword evidence="12" id="KW-1185">Reference proteome</keyword>
<keyword evidence="6 10" id="KW-1133">Transmembrane helix</keyword>
<evidence type="ECO:0000313" key="11">
    <source>
        <dbReference type="EMBL" id="MDO8106766.1"/>
    </source>
</evidence>
<keyword evidence="7 10" id="KW-0406">Ion transport</keyword>
<dbReference type="Proteomes" id="UP001232536">
    <property type="component" value="Unassembled WGS sequence"/>
</dbReference>
<accession>A0ABT9DBT5</accession>
<reference evidence="11 12" key="1">
    <citation type="submission" date="2023-07" db="EMBL/GenBank/DDBJ databases">
        <title>Description of novel actinomycetes strains, isolated from tidal flat sediment.</title>
        <authorList>
            <person name="Lu C."/>
        </authorList>
    </citation>
    <scope>NUCLEOTIDE SEQUENCE [LARGE SCALE GENOMIC DNA]</scope>
    <source>
        <strain evidence="11 12">SYSU T00b441</strain>
    </source>
</reference>
<comment type="caution">
    <text evidence="11">The sequence shown here is derived from an EMBL/GenBank/DDBJ whole genome shotgun (WGS) entry which is preliminary data.</text>
</comment>
<comment type="subunit">
    <text evidence="10">Homopentamer.</text>
</comment>
<dbReference type="RefSeq" id="WP_304600410.1">
    <property type="nucleotide sequence ID" value="NZ_JAUQYO010000001.1"/>
</dbReference>
<evidence type="ECO:0000256" key="5">
    <source>
        <dbReference type="ARBA" id="ARBA00022692"/>
    </source>
</evidence>
<proteinExistence type="inferred from homology"/>
<dbReference type="NCBIfam" id="TIGR00220">
    <property type="entry name" value="mscL"/>
    <property type="match status" value="1"/>
</dbReference>
<feature type="transmembrane region" description="Helical" evidence="10">
    <location>
        <begin position="12"/>
        <end position="35"/>
    </location>
</feature>
<evidence type="ECO:0000256" key="7">
    <source>
        <dbReference type="ARBA" id="ARBA00023065"/>
    </source>
</evidence>
<comment type="similarity">
    <text evidence="2 10">Belongs to the MscL family.</text>
</comment>
<evidence type="ECO:0000313" key="12">
    <source>
        <dbReference type="Proteomes" id="UP001232536"/>
    </source>
</evidence>
<name>A0ABT9DBT5_9CELL</name>
<dbReference type="InterPro" id="IPR036019">
    <property type="entry name" value="MscL_channel"/>
</dbReference>
<dbReference type="PROSITE" id="PS01327">
    <property type="entry name" value="MSCL"/>
    <property type="match status" value="1"/>
</dbReference>
<keyword evidence="9 10" id="KW-0407">Ion channel</keyword>
<dbReference type="InterPro" id="IPR037673">
    <property type="entry name" value="MSC/AndL"/>
</dbReference>
<dbReference type="SUPFAM" id="SSF81330">
    <property type="entry name" value="Gated mechanosensitive channel"/>
    <property type="match status" value="1"/>
</dbReference>
<evidence type="ECO:0000256" key="1">
    <source>
        <dbReference type="ARBA" id="ARBA00004651"/>
    </source>
</evidence>
<dbReference type="PRINTS" id="PR01264">
    <property type="entry name" value="MECHCHANNEL"/>
</dbReference>
<keyword evidence="4 10" id="KW-1003">Cell membrane</keyword>
<keyword evidence="3 10" id="KW-0813">Transport</keyword>
<feature type="transmembrane region" description="Helical" evidence="10">
    <location>
        <begin position="71"/>
        <end position="97"/>
    </location>
</feature>